<dbReference type="SUPFAM" id="SSF103473">
    <property type="entry name" value="MFS general substrate transporter"/>
    <property type="match status" value="1"/>
</dbReference>
<feature type="region of interest" description="Disordered" evidence="1">
    <location>
        <begin position="471"/>
        <end position="493"/>
    </location>
</feature>
<reference evidence="3 4" key="1">
    <citation type="submission" date="2017-12" db="EMBL/GenBank/DDBJ databases">
        <title>Sequencing, de novo assembly and annotation of complete genome of a new Thraustochytrid species, strain FCC1311.</title>
        <authorList>
            <person name="Sedici K."/>
            <person name="Godart F."/>
            <person name="Aiese Cigliano R."/>
            <person name="Sanseverino W."/>
            <person name="Barakat M."/>
            <person name="Ortet P."/>
            <person name="Marechal E."/>
            <person name="Cagnac O."/>
            <person name="Amato A."/>
        </authorList>
    </citation>
    <scope>NUCLEOTIDE SEQUENCE [LARGE SCALE GENOMIC DNA]</scope>
</reference>
<dbReference type="OrthoDB" id="5296287at2759"/>
<feature type="transmembrane region" description="Helical" evidence="2">
    <location>
        <begin position="116"/>
        <end position="142"/>
    </location>
</feature>
<dbReference type="InterPro" id="IPR036259">
    <property type="entry name" value="MFS_trans_sf"/>
</dbReference>
<keyword evidence="4" id="KW-1185">Reference proteome</keyword>
<keyword evidence="2" id="KW-1133">Transmembrane helix</keyword>
<keyword evidence="2" id="KW-0472">Membrane</keyword>
<feature type="transmembrane region" description="Helical" evidence="2">
    <location>
        <begin position="403"/>
        <end position="425"/>
    </location>
</feature>
<dbReference type="AlphaFoldDB" id="A0A2R5GRK1"/>
<dbReference type="Proteomes" id="UP000241890">
    <property type="component" value="Unassembled WGS sequence"/>
</dbReference>
<organism evidence="3 4">
    <name type="scientific">Hondaea fermentalgiana</name>
    <dbReference type="NCBI Taxonomy" id="2315210"/>
    <lineage>
        <taxon>Eukaryota</taxon>
        <taxon>Sar</taxon>
        <taxon>Stramenopiles</taxon>
        <taxon>Bigyra</taxon>
        <taxon>Labyrinthulomycetes</taxon>
        <taxon>Thraustochytrida</taxon>
        <taxon>Thraustochytriidae</taxon>
        <taxon>Hondaea</taxon>
    </lineage>
</organism>
<dbReference type="InParanoid" id="A0A2R5GRK1"/>
<sequence>MTKQPLGLWACYLTCALAMFANGTNFAYPVLSTKLLAAGLDTSQIVITGVLIQMGYGLSSILFAAFYSRTYKRVSLAGVDRASNILACSLVLISLAILSGLLTHAEASGEPVSGPIVSLLFMIWGTGLGLTAFHSLSLVNFIFAANKAQRRVGVASMTASLGIGSVVYTLLYQFVLNYISLVDNITVLLVTYGVITAFRLIFMQRGHFQPVGSDGASHGGVVSVAKDTQTRETNERLSNLVRDVDAHTAMTAVPVSIPVEAAETAPTMWSYLKSRIVWYLSIASFFGFGVGGTYLSSVGSLAASLVDGEAEIDALTFRLTLALLCLVLVGRLVTTFVYAHANWPYMLAVWTASQFVGNLVFTASPTLAGAYASACLVGLGFGGISSVPPVVATSNFPGSVQYYSVNVAVASILMSVGPFIIGYVQTVLEEQPRIRLGGDFENANTFVYFLACSFVSAFCAGMLGNEIRKENSASTSDATTVPTPSRELTSDDL</sequence>
<accession>A0A2R5GRK1</accession>
<dbReference type="EMBL" id="BEYU01000086">
    <property type="protein sequence ID" value="GBG30971.1"/>
    <property type="molecule type" value="Genomic_DNA"/>
</dbReference>
<keyword evidence="2" id="KW-0812">Transmembrane</keyword>
<evidence type="ECO:0000313" key="3">
    <source>
        <dbReference type="EMBL" id="GBG30971.1"/>
    </source>
</evidence>
<evidence type="ECO:0000313" key="4">
    <source>
        <dbReference type="Proteomes" id="UP000241890"/>
    </source>
</evidence>
<feature type="transmembrane region" description="Helical" evidence="2">
    <location>
        <begin position="181"/>
        <end position="202"/>
    </location>
</feature>
<protein>
    <submittedName>
        <fullName evidence="3">Uncharacterized protein</fullName>
    </submittedName>
</protein>
<feature type="transmembrane region" description="Helical" evidence="2">
    <location>
        <begin position="45"/>
        <end position="65"/>
    </location>
</feature>
<dbReference type="Gene3D" id="1.20.1250.20">
    <property type="entry name" value="MFS general substrate transporter like domains"/>
    <property type="match status" value="1"/>
</dbReference>
<feature type="compositionally biased region" description="Polar residues" evidence="1">
    <location>
        <begin position="472"/>
        <end position="487"/>
    </location>
</feature>
<feature type="transmembrane region" description="Helical" evidence="2">
    <location>
        <begin position="370"/>
        <end position="391"/>
    </location>
</feature>
<name>A0A2R5GRK1_9STRA</name>
<feature type="transmembrane region" description="Helical" evidence="2">
    <location>
        <begin position="276"/>
        <end position="295"/>
    </location>
</feature>
<comment type="caution">
    <text evidence="3">The sequence shown here is derived from an EMBL/GenBank/DDBJ whole genome shotgun (WGS) entry which is preliminary data.</text>
</comment>
<gene>
    <name evidence="3" type="ORF">FCC1311_071922</name>
</gene>
<feature type="transmembrane region" description="Helical" evidence="2">
    <location>
        <begin position="445"/>
        <end position="464"/>
    </location>
</feature>
<proteinExistence type="predicted"/>
<evidence type="ECO:0000256" key="2">
    <source>
        <dbReference type="SAM" id="Phobius"/>
    </source>
</evidence>
<evidence type="ECO:0000256" key="1">
    <source>
        <dbReference type="SAM" id="MobiDB-lite"/>
    </source>
</evidence>
<feature type="transmembrane region" description="Helical" evidence="2">
    <location>
        <begin position="315"/>
        <end position="333"/>
    </location>
</feature>
<feature type="transmembrane region" description="Helical" evidence="2">
    <location>
        <begin position="154"/>
        <end position="175"/>
    </location>
</feature>
<feature type="transmembrane region" description="Helical" evidence="2">
    <location>
        <begin position="85"/>
        <end position="104"/>
    </location>
</feature>